<evidence type="ECO:0000256" key="4">
    <source>
        <dbReference type="ARBA" id="ARBA00022448"/>
    </source>
</evidence>
<dbReference type="NCBIfam" id="TIGR00383">
    <property type="entry name" value="corA"/>
    <property type="match status" value="1"/>
</dbReference>
<proteinExistence type="inferred from homology"/>
<dbReference type="HOGENOM" id="CLU_007127_5_0_6"/>
<keyword evidence="9 13" id="KW-1133">Transmembrane helix</keyword>
<comment type="similarity">
    <text evidence="2 13">Belongs to the CorA metal ion transporter (MIT) (TC 1.A.35) family.</text>
</comment>
<dbReference type="OrthoDB" id="9803416at2"/>
<dbReference type="InterPro" id="IPR004488">
    <property type="entry name" value="Mg/Co-transport_prot_CorA"/>
</dbReference>
<dbReference type="InterPro" id="IPR002523">
    <property type="entry name" value="MgTranspt_CorA/ZnTranspt_ZntB"/>
</dbReference>
<dbReference type="Proteomes" id="UP000061704">
    <property type="component" value="Chromosome"/>
</dbReference>
<dbReference type="GO" id="GO:0015087">
    <property type="term" value="F:cobalt ion transmembrane transporter activity"/>
    <property type="evidence" value="ECO:0007669"/>
    <property type="project" value="UniProtKB-UniRule"/>
</dbReference>
<dbReference type="PANTHER" id="PTHR47685:SF1">
    <property type="entry name" value="MAGNESIUM TRANSPORT PROTEIN CORA"/>
    <property type="match status" value="1"/>
</dbReference>
<feature type="transmembrane region" description="Helical" evidence="13">
    <location>
        <begin position="294"/>
        <end position="316"/>
    </location>
</feature>
<evidence type="ECO:0000256" key="1">
    <source>
        <dbReference type="ARBA" id="ARBA00004429"/>
    </source>
</evidence>
<dbReference type="EMBL" id="AP010872">
    <property type="protein sequence ID" value="BAH83460.1"/>
    <property type="molecule type" value="Genomic_DNA"/>
</dbReference>
<evidence type="ECO:0000256" key="11">
    <source>
        <dbReference type="ARBA" id="ARBA00023136"/>
    </source>
</evidence>
<dbReference type="STRING" id="476281.ICMP_628"/>
<keyword evidence="15" id="KW-1185">Reference proteome</keyword>
<keyword evidence="6" id="KW-0997">Cell inner membrane</keyword>
<evidence type="ECO:0000256" key="5">
    <source>
        <dbReference type="ARBA" id="ARBA00022475"/>
    </source>
</evidence>
<keyword evidence="5 13" id="KW-1003">Cell membrane</keyword>
<accession>C5WDQ4</accession>
<keyword evidence="7 13" id="KW-0812">Transmembrane</keyword>
<dbReference type="GO" id="GO:0005886">
    <property type="term" value="C:plasma membrane"/>
    <property type="evidence" value="ECO:0007669"/>
    <property type="project" value="UniProtKB-SubCell"/>
</dbReference>
<dbReference type="GO" id="GO:0015095">
    <property type="term" value="F:magnesium ion transmembrane transporter activity"/>
    <property type="evidence" value="ECO:0007669"/>
    <property type="project" value="UniProtKB-UniRule"/>
</dbReference>
<evidence type="ECO:0000256" key="7">
    <source>
        <dbReference type="ARBA" id="ARBA00022692"/>
    </source>
</evidence>
<dbReference type="CDD" id="cd12835">
    <property type="entry name" value="EcCorA-like_1"/>
    <property type="match status" value="1"/>
</dbReference>
<keyword evidence="11 13" id="KW-0472">Membrane</keyword>
<evidence type="ECO:0000256" key="6">
    <source>
        <dbReference type="ARBA" id="ARBA00022519"/>
    </source>
</evidence>
<dbReference type="Pfam" id="PF01544">
    <property type="entry name" value="CorA"/>
    <property type="match status" value="1"/>
</dbReference>
<evidence type="ECO:0000313" key="15">
    <source>
        <dbReference type="Proteomes" id="UP000061704"/>
    </source>
</evidence>
<comment type="function">
    <text evidence="13">Mediates influx of magnesium ions.</text>
</comment>
<dbReference type="Gene3D" id="1.20.58.340">
    <property type="entry name" value="Magnesium transport protein CorA, transmembrane region"/>
    <property type="match status" value="1"/>
</dbReference>
<dbReference type="SUPFAM" id="SSF144083">
    <property type="entry name" value="Magnesium transport protein CorA, transmembrane region"/>
    <property type="match status" value="1"/>
</dbReference>
<dbReference type="AlphaFoldDB" id="C5WDQ4"/>
<evidence type="ECO:0000256" key="8">
    <source>
        <dbReference type="ARBA" id="ARBA00022842"/>
    </source>
</evidence>
<dbReference type="InterPro" id="IPR045861">
    <property type="entry name" value="CorA_cytoplasmic_dom"/>
</dbReference>
<dbReference type="SUPFAM" id="SSF143865">
    <property type="entry name" value="CorA soluble domain-like"/>
    <property type="match status" value="1"/>
</dbReference>
<evidence type="ECO:0000256" key="3">
    <source>
        <dbReference type="ARBA" id="ARBA00019439"/>
    </source>
</evidence>
<evidence type="ECO:0000256" key="10">
    <source>
        <dbReference type="ARBA" id="ARBA00023065"/>
    </source>
</evidence>
<reference evidence="14 15" key="1">
    <citation type="journal article" date="2011" name="Genome Biol. Evol.">
        <title>Reductive evolution of bacterial genome in insect gut environment.</title>
        <authorList>
            <person name="Nikoh N."/>
            <person name="Hosokawa T."/>
            <person name="Ohshima K."/>
            <person name="Hattori M."/>
            <person name="Fukatsu T."/>
        </authorList>
    </citation>
    <scope>NUCLEOTIDE SEQUENCE [LARGE SCALE GENOMIC DNA]</scope>
    <source>
        <strain evidence="14 15">Mpkobe</strain>
    </source>
</reference>
<evidence type="ECO:0000256" key="13">
    <source>
        <dbReference type="RuleBase" id="RU362010"/>
    </source>
</evidence>
<evidence type="ECO:0000256" key="2">
    <source>
        <dbReference type="ARBA" id="ARBA00009765"/>
    </source>
</evidence>
<protein>
    <recommendedName>
        <fullName evidence="3 13">Magnesium transport protein CorA</fullName>
    </recommendedName>
</protein>
<feature type="transmembrane region" description="Helical" evidence="13">
    <location>
        <begin position="260"/>
        <end position="282"/>
    </location>
</feature>
<comment type="subcellular location">
    <subcellularLocation>
        <location evidence="1">Cell inner membrane</location>
        <topology evidence="1">Multi-pass membrane protein</topology>
    </subcellularLocation>
    <subcellularLocation>
        <location evidence="13">Membrane</location>
        <topology evidence="13">Multi-pass membrane protein</topology>
    </subcellularLocation>
</comment>
<keyword evidence="10 13" id="KW-0406">Ion transport</keyword>
<dbReference type="GO" id="GO:0015099">
    <property type="term" value="F:nickel cation transmembrane transporter activity"/>
    <property type="evidence" value="ECO:0007669"/>
    <property type="project" value="TreeGrafter"/>
</dbReference>
<dbReference type="RefSeq" id="WP_041069884.1">
    <property type="nucleotide sequence ID" value="NZ_AP010872.1"/>
</dbReference>
<keyword evidence="8 13" id="KW-0460">Magnesium</keyword>
<sequence>MLRIFNVNNSRLTSINPIESANLFSAIWIDLISPKDDELQLINNSFGQVLVTSQENISENPDISVRYFEDLDGLHIKSLFFYIKKTEKLNEFGNTNVEFTIRDGRLYTLRDRELPVFSLYTMHASNKKMANANPFEILLDLFEIKIEQINSEIENLYLILERVANFIMKSTMSEKNFTWLYSLSEVEQIAGKITSCLMETQRTLNFLIGNQKLQDNELIKAKKFARDVTSLSSHNESVFQKVNFLIQSAMGLINIEQNRIIKIFSVLSVVFLPPTLIASIYGMNFKDIIPEFSWKYGFLAVICAMIVVGFTPYIYFKRRKWL</sequence>
<evidence type="ECO:0000256" key="9">
    <source>
        <dbReference type="ARBA" id="ARBA00022989"/>
    </source>
</evidence>
<dbReference type="KEGG" id="icp:ICMP_628"/>
<keyword evidence="4 13" id="KW-0813">Transport</keyword>
<dbReference type="InterPro" id="IPR045863">
    <property type="entry name" value="CorA_TM1_TM2"/>
</dbReference>
<dbReference type="InterPro" id="IPR050829">
    <property type="entry name" value="CorA_MIT"/>
</dbReference>
<evidence type="ECO:0000313" key="14">
    <source>
        <dbReference type="EMBL" id="BAH83460.1"/>
    </source>
</evidence>
<evidence type="ECO:0000256" key="12">
    <source>
        <dbReference type="ARBA" id="ARBA00034269"/>
    </source>
</evidence>
<gene>
    <name evidence="13 14" type="primary">corA</name>
    <name evidence="14" type="ORF">ICMP_628</name>
</gene>
<organism evidence="14 15">
    <name type="scientific">Candidatus Ishikawaella capsulata Mpkobe</name>
    <dbReference type="NCBI Taxonomy" id="476281"/>
    <lineage>
        <taxon>Bacteria</taxon>
        <taxon>Pseudomonadati</taxon>
        <taxon>Pseudomonadota</taxon>
        <taxon>Gammaproteobacteria</taxon>
        <taxon>Enterobacterales</taxon>
        <taxon>Enterobacteriaceae</taxon>
        <taxon>Candidatus Ishikawella</taxon>
    </lineage>
</organism>
<name>C5WDQ4_9ENTR</name>
<dbReference type="PANTHER" id="PTHR47685">
    <property type="entry name" value="MAGNESIUM TRANSPORT PROTEIN CORA"/>
    <property type="match status" value="1"/>
</dbReference>
<comment type="catalytic activity">
    <reaction evidence="12">
        <text>Mg(2+)(in) = Mg(2+)(out)</text>
        <dbReference type="Rhea" id="RHEA:29827"/>
        <dbReference type="ChEBI" id="CHEBI:18420"/>
    </reaction>
</comment>
<dbReference type="FunFam" id="1.20.58.340:FF:000001">
    <property type="entry name" value="Magnesium transport protein CorA"/>
    <property type="match status" value="1"/>
</dbReference>